<proteinExistence type="inferred from homology"/>
<dbReference type="HAMAP" id="MF_01865">
    <property type="entry name" value="MTTase_RimO"/>
    <property type="match status" value="1"/>
</dbReference>
<dbReference type="Gene3D" id="3.80.30.20">
    <property type="entry name" value="tm_1862 like domain"/>
    <property type="match status" value="1"/>
</dbReference>
<dbReference type="PROSITE" id="PS51449">
    <property type="entry name" value="MTTASE_N"/>
    <property type="match status" value="1"/>
</dbReference>
<dbReference type="InterPro" id="IPR005839">
    <property type="entry name" value="Methylthiotransferase"/>
</dbReference>
<keyword evidence="10" id="KW-0808">Transferase</keyword>
<evidence type="ECO:0000256" key="5">
    <source>
        <dbReference type="ARBA" id="ARBA00022723"/>
    </source>
</evidence>
<name>A0A645CZ53_9ZZZZ</name>
<dbReference type="Pfam" id="PF04055">
    <property type="entry name" value="Radical_SAM"/>
    <property type="match status" value="1"/>
</dbReference>
<keyword evidence="7" id="KW-0411">Iron-sulfur</keyword>
<reference evidence="10" key="1">
    <citation type="submission" date="2019-08" db="EMBL/GenBank/DDBJ databases">
        <authorList>
            <person name="Kucharzyk K."/>
            <person name="Murdoch R.W."/>
            <person name="Higgins S."/>
            <person name="Loffler F."/>
        </authorList>
    </citation>
    <scope>NUCLEOTIDE SEQUENCE</scope>
</reference>
<dbReference type="InterPro" id="IPR005840">
    <property type="entry name" value="Ribosomal_uS12_MeSTrfase_RimO"/>
</dbReference>
<evidence type="ECO:0000259" key="8">
    <source>
        <dbReference type="PROSITE" id="PS51449"/>
    </source>
</evidence>
<feature type="domain" description="Radical SAM core" evidence="9">
    <location>
        <begin position="135"/>
        <end position="367"/>
    </location>
</feature>
<protein>
    <submittedName>
        <fullName evidence="10">Ribosomal protein S12 methylthiotransferase RimO</fullName>
        <ecNumber evidence="10">2.8.4.4</ecNumber>
    </submittedName>
</protein>
<dbReference type="AlphaFoldDB" id="A0A645CZ53"/>
<dbReference type="SFLD" id="SFLDF00274">
    <property type="entry name" value="ribosomal_protein_S12_methylth"/>
    <property type="match status" value="1"/>
</dbReference>
<dbReference type="NCBIfam" id="TIGR00089">
    <property type="entry name" value="MiaB/RimO family radical SAM methylthiotransferase"/>
    <property type="match status" value="1"/>
</dbReference>
<evidence type="ECO:0000259" key="9">
    <source>
        <dbReference type="PROSITE" id="PS51918"/>
    </source>
</evidence>
<dbReference type="GO" id="GO:0005829">
    <property type="term" value="C:cytosol"/>
    <property type="evidence" value="ECO:0007669"/>
    <property type="project" value="TreeGrafter"/>
</dbReference>
<evidence type="ECO:0000313" key="10">
    <source>
        <dbReference type="EMBL" id="MPM82199.1"/>
    </source>
</evidence>
<keyword evidence="2" id="KW-0004">4Fe-4S</keyword>
<evidence type="ECO:0000256" key="6">
    <source>
        <dbReference type="ARBA" id="ARBA00023004"/>
    </source>
</evidence>
<dbReference type="SFLD" id="SFLDG01082">
    <property type="entry name" value="B12-binding_domain_containing"/>
    <property type="match status" value="1"/>
</dbReference>
<keyword evidence="10" id="KW-0689">Ribosomal protein</keyword>
<gene>
    <name evidence="10" type="primary">rimO_42</name>
    <name evidence="10" type="ORF">SDC9_129260</name>
</gene>
<keyword evidence="4" id="KW-0949">S-adenosyl-L-methionine</keyword>
<comment type="cofactor">
    <cofactor evidence="1">
        <name>[4Fe-4S] cluster</name>
        <dbReference type="ChEBI" id="CHEBI:49883"/>
    </cofactor>
</comment>
<dbReference type="InterPro" id="IPR012340">
    <property type="entry name" value="NA-bd_OB-fold"/>
</dbReference>
<accession>A0A645CZ53</accession>
<dbReference type="Pfam" id="PF00919">
    <property type="entry name" value="UPF0004"/>
    <property type="match status" value="1"/>
</dbReference>
<dbReference type="SFLD" id="SFLDS00029">
    <property type="entry name" value="Radical_SAM"/>
    <property type="match status" value="1"/>
</dbReference>
<dbReference type="CDD" id="cd01335">
    <property type="entry name" value="Radical_SAM"/>
    <property type="match status" value="1"/>
</dbReference>
<dbReference type="InterPro" id="IPR006638">
    <property type="entry name" value="Elp3/MiaA/NifB-like_rSAM"/>
</dbReference>
<dbReference type="GO" id="GO:0051539">
    <property type="term" value="F:4 iron, 4 sulfur cluster binding"/>
    <property type="evidence" value="ECO:0007669"/>
    <property type="project" value="UniProtKB-KW"/>
</dbReference>
<dbReference type="Pfam" id="PF18693">
    <property type="entry name" value="TRAM_2"/>
    <property type="match status" value="1"/>
</dbReference>
<dbReference type="GO" id="GO:0035599">
    <property type="term" value="F:aspartic acid methylthiotransferase activity"/>
    <property type="evidence" value="ECO:0007669"/>
    <property type="project" value="TreeGrafter"/>
</dbReference>
<dbReference type="PROSITE" id="PS01278">
    <property type="entry name" value="MTTASE_RADICAL"/>
    <property type="match status" value="1"/>
</dbReference>
<keyword evidence="5" id="KW-0479">Metal-binding</keyword>
<keyword evidence="3" id="KW-0963">Cytoplasm</keyword>
<dbReference type="SFLD" id="SFLDG01061">
    <property type="entry name" value="methylthiotransferase"/>
    <property type="match status" value="1"/>
</dbReference>
<dbReference type="SUPFAM" id="SSF102114">
    <property type="entry name" value="Radical SAM enzymes"/>
    <property type="match status" value="1"/>
</dbReference>
<dbReference type="GO" id="GO:0103039">
    <property type="term" value="F:protein methylthiotransferase activity"/>
    <property type="evidence" value="ECO:0007669"/>
    <property type="project" value="UniProtKB-EC"/>
</dbReference>
<dbReference type="InterPro" id="IPR002792">
    <property type="entry name" value="TRAM_dom"/>
</dbReference>
<dbReference type="Gene3D" id="2.40.50.140">
    <property type="entry name" value="Nucleic acid-binding proteins"/>
    <property type="match status" value="1"/>
</dbReference>
<dbReference type="EC" id="2.8.4.4" evidence="10"/>
<evidence type="ECO:0000256" key="3">
    <source>
        <dbReference type="ARBA" id="ARBA00022490"/>
    </source>
</evidence>
<dbReference type="PANTHER" id="PTHR43837:SF1">
    <property type="entry name" value="RIBOSOMAL PROTEIN US12 METHYLTHIOTRANSFERASE RIMO"/>
    <property type="match status" value="1"/>
</dbReference>
<evidence type="ECO:0000256" key="2">
    <source>
        <dbReference type="ARBA" id="ARBA00022485"/>
    </source>
</evidence>
<dbReference type="InterPro" id="IPR023404">
    <property type="entry name" value="rSAM_horseshoe"/>
</dbReference>
<dbReference type="GO" id="GO:0005840">
    <property type="term" value="C:ribosome"/>
    <property type="evidence" value="ECO:0007669"/>
    <property type="project" value="UniProtKB-KW"/>
</dbReference>
<dbReference type="InterPro" id="IPR038135">
    <property type="entry name" value="Methylthiotransferase_N_sf"/>
</dbReference>
<evidence type="ECO:0000256" key="1">
    <source>
        <dbReference type="ARBA" id="ARBA00001966"/>
    </source>
</evidence>
<dbReference type="GO" id="GO:0046872">
    <property type="term" value="F:metal ion binding"/>
    <property type="evidence" value="ECO:0007669"/>
    <property type="project" value="UniProtKB-KW"/>
</dbReference>
<dbReference type="InterPro" id="IPR007197">
    <property type="entry name" value="rSAM"/>
</dbReference>
<dbReference type="Gene3D" id="3.40.50.12160">
    <property type="entry name" value="Methylthiotransferase, N-terminal domain"/>
    <property type="match status" value="1"/>
</dbReference>
<dbReference type="SMART" id="SM00729">
    <property type="entry name" value="Elp3"/>
    <property type="match status" value="1"/>
</dbReference>
<dbReference type="GO" id="GO:0006400">
    <property type="term" value="P:tRNA modification"/>
    <property type="evidence" value="ECO:0007669"/>
    <property type="project" value="InterPro"/>
</dbReference>
<dbReference type="InterPro" id="IPR013848">
    <property type="entry name" value="Methylthiotransferase_N"/>
</dbReference>
<dbReference type="NCBIfam" id="TIGR01125">
    <property type="entry name" value="30S ribosomal protein S12 methylthiotransferase RimO"/>
    <property type="match status" value="1"/>
</dbReference>
<keyword evidence="10" id="KW-0687">Ribonucleoprotein</keyword>
<feature type="domain" description="MTTase N-terminal" evidence="8">
    <location>
        <begin position="1"/>
        <end position="112"/>
    </location>
</feature>
<dbReference type="InterPro" id="IPR020612">
    <property type="entry name" value="Methylthiotransferase_CS"/>
</dbReference>
<dbReference type="InterPro" id="IPR058240">
    <property type="entry name" value="rSAM_sf"/>
</dbReference>
<dbReference type="PANTHER" id="PTHR43837">
    <property type="entry name" value="RIBOSOMAL PROTEIN S12 METHYLTHIOTRANSFERASE RIMO"/>
    <property type="match status" value="1"/>
</dbReference>
<dbReference type="FunFam" id="3.80.30.20:FF:000001">
    <property type="entry name" value="tRNA-2-methylthio-N(6)-dimethylallyladenosine synthase 2"/>
    <property type="match status" value="1"/>
</dbReference>
<evidence type="ECO:0000256" key="4">
    <source>
        <dbReference type="ARBA" id="ARBA00022691"/>
    </source>
</evidence>
<comment type="caution">
    <text evidence="10">The sequence shown here is derived from an EMBL/GenBank/DDBJ whole genome shotgun (WGS) entry which is preliminary data.</text>
</comment>
<organism evidence="10">
    <name type="scientific">bioreactor metagenome</name>
    <dbReference type="NCBI Taxonomy" id="1076179"/>
    <lineage>
        <taxon>unclassified sequences</taxon>
        <taxon>metagenomes</taxon>
        <taxon>ecological metagenomes</taxon>
    </lineage>
</organism>
<dbReference type="EMBL" id="VSSQ01031351">
    <property type="protein sequence ID" value="MPM82199.1"/>
    <property type="molecule type" value="Genomic_DNA"/>
</dbReference>
<evidence type="ECO:0000256" key="7">
    <source>
        <dbReference type="ARBA" id="ARBA00023014"/>
    </source>
</evidence>
<sequence>MTMGCPKNQTDTELMLSRLEDAGIEIVDEDIKADIMIVNTCAFIKSAKEESIEAILDLGWLKQNRNLKGIIVTGCMAQRYFEQIKKELPEADAVLGLGAESEIAETVKKLYETGEGTYECGAPEELVMEGGRILSTPDYYAYLKISEGCDNRCSYCAIPSIRGAHRSRTMESILEEAKLLSENGVKELCLVAQDTTRYGLDLYGEYKLADLLEALCTTPGINFEWIRLLYCYPDKITDRLCEVMAKYSMIAKYIDLPIQHISDHVLEAMNRHGGAEIIRSAIERLRSHMPEIMIRTTVMVGFPGETDKDFALLNSFVRDTLFGRLGAFEYSREENTAAYMMPKQISAKTKAVRLDNIMNTQYTVAQEINSSYIGRTVRVLCESYDNVSECYFGRTEAHAPEIDGGVYFTSRRKIPAGEFVSVLIKDVCDYDLTGRETGK</sequence>
<dbReference type="PROSITE" id="PS51918">
    <property type="entry name" value="RADICAL_SAM"/>
    <property type="match status" value="1"/>
</dbReference>
<keyword evidence="6" id="KW-0408">Iron</keyword>